<dbReference type="InterPro" id="IPR037363">
    <property type="entry name" value="Sec13/Seh1_fam"/>
</dbReference>
<dbReference type="Proteomes" id="UP000503462">
    <property type="component" value="Chromosome 4"/>
</dbReference>
<accession>A0A6H0Y124</accession>
<keyword evidence="7" id="KW-0653">Protein transport</keyword>
<dbReference type="GO" id="GO:0051028">
    <property type="term" value="P:mRNA transport"/>
    <property type="evidence" value="ECO:0007669"/>
    <property type="project" value="UniProtKB-KW"/>
</dbReference>
<evidence type="ECO:0000256" key="3">
    <source>
        <dbReference type="ARBA" id="ARBA00022448"/>
    </source>
</evidence>
<evidence type="ECO:0000256" key="11">
    <source>
        <dbReference type="PROSITE-ProRule" id="PRU00221"/>
    </source>
</evidence>
<dbReference type="GO" id="GO:0015031">
    <property type="term" value="P:protein transport"/>
    <property type="evidence" value="ECO:0007669"/>
    <property type="project" value="UniProtKB-KW"/>
</dbReference>
<comment type="subcellular location">
    <subcellularLocation>
        <location evidence="1">Nucleus</location>
        <location evidence="1">Nuclear pore complex</location>
    </subcellularLocation>
</comment>
<dbReference type="Gene3D" id="2.130.10.10">
    <property type="entry name" value="YVTN repeat-like/Quinoprotein amine dehydrogenase"/>
    <property type="match status" value="1"/>
</dbReference>
<evidence type="ECO:0000256" key="10">
    <source>
        <dbReference type="ARBA" id="ARBA00023242"/>
    </source>
</evidence>
<feature type="repeat" description="WD" evidence="11">
    <location>
        <begin position="5"/>
        <end position="36"/>
    </location>
</feature>
<proteinExistence type="inferred from homology"/>
<keyword evidence="8" id="KW-0811">Translocation</keyword>
<evidence type="ECO:0000313" key="12">
    <source>
        <dbReference type="EMBL" id="QIX00713.1"/>
    </source>
</evidence>
<dbReference type="InterPro" id="IPR001680">
    <property type="entry name" value="WD40_rpt"/>
</dbReference>
<dbReference type="SMART" id="SM00320">
    <property type="entry name" value="WD40"/>
    <property type="match status" value="5"/>
</dbReference>
<keyword evidence="5" id="KW-0677">Repeat</keyword>
<dbReference type="SUPFAM" id="SSF50978">
    <property type="entry name" value="WD40 repeat-like"/>
    <property type="match status" value="1"/>
</dbReference>
<dbReference type="PANTHER" id="PTHR11024">
    <property type="entry name" value="NUCLEAR PORE COMPLEX PROTEIN SEC13 / SEH1 FAMILY MEMBER"/>
    <property type="match status" value="1"/>
</dbReference>
<keyword evidence="10" id="KW-0539">Nucleus</keyword>
<keyword evidence="3" id="KW-0813">Transport</keyword>
<name>A0A6H0Y124_9PEZI</name>
<evidence type="ECO:0000256" key="4">
    <source>
        <dbReference type="ARBA" id="ARBA00022574"/>
    </source>
</evidence>
<dbReference type="InterPro" id="IPR036322">
    <property type="entry name" value="WD40_repeat_dom_sf"/>
</dbReference>
<keyword evidence="13" id="KW-1185">Reference proteome</keyword>
<keyword evidence="6" id="KW-0509">mRNA transport</keyword>
<dbReference type="Pfam" id="PF00400">
    <property type="entry name" value="WD40"/>
    <property type="match status" value="2"/>
</dbReference>
<dbReference type="OrthoDB" id="5566198at2759"/>
<gene>
    <name evidence="12" type="ORF">AMS68_006230</name>
</gene>
<dbReference type="GO" id="GO:0035859">
    <property type="term" value="C:Seh1-associated complex"/>
    <property type="evidence" value="ECO:0007669"/>
    <property type="project" value="TreeGrafter"/>
</dbReference>
<keyword evidence="9" id="KW-0906">Nuclear pore complex</keyword>
<dbReference type="AlphaFoldDB" id="A0A6H0Y124"/>
<evidence type="ECO:0000256" key="5">
    <source>
        <dbReference type="ARBA" id="ARBA00022737"/>
    </source>
</evidence>
<evidence type="ECO:0000256" key="2">
    <source>
        <dbReference type="ARBA" id="ARBA00010102"/>
    </source>
</evidence>
<comment type="similarity">
    <text evidence="2">Belongs to the WD repeat SEC13 family.</text>
</comment>
<evidence type="ECO:0000256" key="9">
    <source>
        <dbReference type="ARBA" id="ARBA00023132"/>
    </source>
</evidence>
<dbReference type="GO" id="GO:1904263">
    <property type="term" value="P:positive regulation of TORC1 signaling"/>
    <property type="evidence" value="ECO:0007669"/>
    <property type="project" value="TreeGrafter"/>
</dbReference>
<sequence length="368" mass="40684">MQHFSTGHKDLILAIDYNLYGNRMVTAGADHLLKVWHHNEHTGEWSITDTWLAHDAEVTDVKWTYPFIGEHIGSVGEDGLLKIWQEDVNHAINSGRRFVRIFQMTTTTGVPFMSLDFKSIGSETYLAAITRDGHITICEPQEHASLSEWKPMWSDRICTAPSRMDETSFRVSWHKEKLPAWPAVFADLDRKSIGLAVSVGDTVRVFRTDKDRRFYSAASLEGAKALIRDVSWANGSMRGFDTIATASKDGLVRIYELHSPGTAVAQPNSTTGTQTVTMRPARSGIGAGLAGSARGKRGDDDDTNAPGVVRQEAKMVAELDAHATPWRVAWSFAGDVLISTGDDAIVRMWKKSIDGKWLEAIEIDAGKA</sequence>
<dbReference type="GO" id="GO:0005198">
    <property type="term" value="F:structural molecule activity"/>
    <property type="evidence" value="ECO:0007669"/>
    <property type="project" value="InterPro"/>
</dbReference>
<evidence type="ECO:0000256" key="6">
    <source>
        <dbReference type="ARBA" id="ARBA00022816"/>
    </source>
</evidence>
<dbReference type="GO" id="GO:0034198">
    <property type="term" value="P:cellular response to amino acid starvation"/>
    <property type="evidence" value="ECO:0007669"/>
    <property type="project" value="TreeGrafter"/>
</dbReference>
<evidence type="ECO:0000256" key="7">
    <source>
        <dbReference type="ARBA" id="ARBA00022927"/>
    </source>
</evidence>
<keyword evidence="4 11" id="KW-0853">WD repeat</keyword>
<reference evidence="12 13" key="1">
    <citation type="journal article" date="2016" name="Sci. Rep.">
        <title>Peltaster fructicola genome reveals evolution from an invasive phytopathogen to an ectophytic parasite.</title>
        <authorList>
            <person name="Xu C."/>
            <person name="Chen H."/>
            <person name="Gleason M.L."/>
            <person name="Xu J.R."/>
            <person name="Liu H."/>
            <person name="Zhang R."/>
            <person name="Sun G."/>
        </authorList>
    </citation>
    <scope>NUCLEOTIDE SEQUENCE [LARGE SCALE GENOMIC DNA]</scope>
    <source>
        <strain evidence="12 13">LNHT1506</strain>
    </source>
</reference>
<evidence type="ECO:0000313" key="13">
    <source>
        <dbReference type="Proteomes" id="UP000503462"/>
    </source>
</evidence>
<dbReference type="PANTHER" id="PTHR11024:SF3">
    <property type="entry name" value="NUCLEOPORIN SEH1"/>
    <property type="match status" value="1"/>
</dbReference>
<dbReference type="InterPro" id="IPR015943">
    <property type="entry name" value="WD40/YVTN_repeat-like_dom_sf"/>
</dbReference>
<evidence type="ECO:0000256" key="8">
    <source>
        <dbReference type="ARBA" id="ARBA00023010"/>
    </source>
</evidence>
<dbReference type="PROSITE" id="PS50082">
    <property type="entry name" value="WD_REPEATS_2"/>
    <property type="match status" value="1"/>
</dbReference>
<dbReference type="GO" id="GO:0031080">
    <property type="term" value="C:nuclear pore outer ring"/>
    <property type="evidence" value="ECO:0007669"/>
    <property type="project" value="TreeGrafter"/>
</dbReference>
<organism evidence="12 13">
    <name type="scientific">Peltaster fructicola</name>
    <dbReference type="NCBI Taxonomy" id="286661"/>
    <lineage>
        <taxon>Eukaryota</taxon>
        <taxon>Fungi</taxon>
        <taxon>Dikarya</taxon>
        <taxon>Ascomycota</taxon>
        <taxon>Pezizomycotina</taxon>
        <taxon>Dothideomycetes</taxon>
        <taxon>Dothideomycetes incertae sedis</taxon>
        <taxon>Peltaster</taxon>
    </lineage>
</organism>
<dbReference type="EMBL" id="CP051142">
    <property type="protein sequence ID" value="QIX00713.1"/>
    <property type="molecule type" value="Genomic_DNA"/>
</dbReference>
<evidence type="ECO:0000256" key="1">
    <source>
        <dbReference type="ARBA" id="ARBA00004567"/>
    </source>
</evidence>
<protein>
    <submittedName>
        <fullName evidence="12">Uncharacterized protein</fullName>
    </submittedName>
</protein>
<dbReference type="PROSITE" id="PS50294">
    <property type="entry name" value="WD_REPEATS_REGION"/>
    <property type="match status" value="1"/>
</dbReference>